<keyword evidence="3" id="KW-1185">Reference proteome</keyword>
<gene>
    <name evidence="2" type="ORF">L2K70_02330</name>
</gene>
<evidence type="ECO:0000313" key="3">
    <source>
        <dbReference type="Proteomes" id="UP001201161"/>
    </source>
</evidence>
<evidence type="ECO:0000256" key="1">
    <source>
        <dbReference type="SAM" id="Coils"/>
    </source>
</evidence>
<comment type="caution">
    <text evidence="2">The sequence shown here is derived from an EMBL/GenBank/DDBJ whole genome shotgun (WGS) entry which is preliminary data.</text>
</comment>
<dbReference type="RefSeq" id="WP_236398412.1">
    <property type="nucleotide sequence ID" value="NZ_JAKJHZ010000003.1"/>
</dbReference>
<feature type="coiled-coil region" evidence="1">
    <location>
        <begin position="148"/>
        <end position="182"/>
    </location>
</feature>
<protein>
    <submittedName>
        <fullName evidence="2">Uncharacterized protein</fullName>
    </submittedName>
</protein>
<accession>A0ABS9H8A8</accession>
<keyword evidence="1" id="KW-0175">Coiled coil</keyword>
<evidence type="ECO:0000313" key="2">
    <source>
        <dbReference type="EMBL" id="MCF6376430.1"/>
    </source>
</evidence>
<organism evidence="2 3">
    <name type="scientific">Nocardioides potassii</name>
    <dbReference type="NCBI Taxonomy" id="2911371"/>
    <lineage>
        <taxon>Bacteria</taxon>
        <taxon>Bacillati</taxon>
        <taxon>Actinomycetota</taxon>
        <taxon>Actinomycetes</taxon>
        <taxon>Propionibacteriales</taxon>
        <taxon>Nocardioidaceae</taxon>
        <taxon>Nocardioides</taxon>
    </lineage>
</organism>
<proteinExistence type="predicted"/>
<dbReference type="Proteomes" id="UP001201161">
    <property type="component" value="Unassembled WGS sequence"/>
</dbReference>
<sequence>MTDSWSAGELVTLAPAELLGLPDGPDVHVVLDENGVLVVGPPEGRSRAFKLVLEPLGGIGSQVSKRSLADTAAVAGSAAAVMAAGADYFSLTAEGAAKLAQFHEKAAPNGGMYGFVMNDSGQFAGQLTFDRASLVGGQALAMQTAATSMALRTAIAEVQAAVERVEERVDDIQRRLRAQQIGQVIGTHRHLDRVTRSSRDRGALLDADWESVAGVRTGLYRALEEMREFVRSQAADIDPRARLSKRESKLDDFLEPGGGRDVLDLILIAEQSLLLFEHLRLIRVQATQPEHLASALSEARDALATERTRDEELVATVMSAVDEVRAVAPLEIHRLLSAREMRQTASDIHASLTRFATAVRLPAPEMVLVEHPTIGQAREEVRARALMAGRSAKSLGSASADAGAGILRGARDKARERFTKDG</sequence>
<reference evidence="2 3" key="1">
    <citation type="submission" date="2022-01" db="EMBL/GenBank/DDBJ databases">
        <title>Nocardioides sp. nov., an actinomycete isolated from mining soil.</title>
        <authorList>
            <person name="Liu L."/>
        </authorList>
    </citation>
    <scope>NUCLEOTIDE SEQUENCE [LARGE SCALE GENOMIC DNA]</scope>
    <source>
        <strain evidence="2 3">KLBMP 9356</strain>
    </source>
</reference>
<dbReference type="EMBL" id="JAKJHZ010000003">
    <property type="protein sequence ID" value="MCF6376430.1"/>
    <property type="molecule type" value="Genomic_DNA"/>
</dbReference>
<name>A0ABS9H8A8_9ACTN</name>